<dbReference type="GO" id="GO:0016491">
    <property type="term" value="F:oxidoreductase activity"/>
    <property type="evidence" value="ECO:0007669"/>
    <property type="project" value="UniProtKB-KW"/>
</dbReference>
<keyword evidence="5" id="KW-0560">Oxidoreductase</keyword>
<feature type="signal peptide" evidence="6">
    <location>
        <begin position="1"/>
        <end position="18"/>
    </location>
</feature>
<dbReference type="InterPro" id="IPR016166">
    <property type="entry name" value="FAD-bd_PCMH"/>
</dbReference>
<sequence>MLFPRIIASAALASVSLAGSVAFPALCDKFDAAVSSSSFVKCGVAPERWSEYEEPQPGAIITVGKEDDVAKIVQVANAFKVEYLVQSGATGWADTFTLGRNGIIIDVSQLKSISFNKDKTQVTFQSGVLIEDLVGAAYNNNARVATGTCNCVSVIGAGLGGGVGRGTGMYGLGSDQLLKVNLVNADGKKVTVTPTSNPDLWWALNGAGPNFGIVTSVVYKSYPMPQAENTAWTGLLHYDSSKLEQVISAIDKLDFEPEMQLDFYFTQGQLAVLPFYLGSEEQGRKKFASILDIGPLADDTAVIPFNTWNAAGDMFCARGGRKPAYTANVQTLDPIAWRNAWNDYLSFYQTYPEANQTTILTECYSTDKNLEIGGAKSAYPWRDIKCYAIVIPWYTSPSLDVQANDFAKRLRHLWYNSSGTSDSSYVNFAHGDEPLSNIYGSSLAKLQRLKKQYDPKGKFNEWFPLS</sequence>
<proteinExistence type="inferred from homology"/>
<dbReference type="InterPro" id="IPR016169">
    <property type="entry name" value="FAD-bd_PCMH_sub2"/>
</dbReference>
<keyword evidence="4" id="KW-0274">FAD</keyword>
<dbReference type="PANTHER" id="PTHR42973:SF39">
    <property type="entry name" value="FAD-BINDING PCMH-TYPE DOMAIN-CONTAINING PROTEIN"/>
    <property type="match status" value="1"/>
</dbReference>
<name>A0A9P7ZHT1_9HYPO</name>
<dbReference type="InterPro" id="IPR006094">
    <property type="entry name" value="Oxid_FAD_bind_N"/>
</dbReference>
<dbReference type="Gene3D" id="3.30.465.10">
    <property type="match status" value="1"/>
</dbReference>
<keyword evidence="3" id="KW-0285">Flavoprotein</keyword>
<dbReference type="Gene3D" id="3.30.43.10">
    <property type="entry name" value="Uridine Diphospho-n-acetylenolpyruvylglucosamine Reductase, domain 2"/>
    <property type="match status" value="1"/>
</dbReference>
<dbReference type="PROSITE" id="PS51387">
    <property type="entry name" value="FAD_PCMH"/>
    <property type="match status" value="1"/>
</dbReference>
<dbReference type="Proteomes" id="UP000887229">
    <property type="component" value="Unassembled WGS sequence"/>
</dbReference>
<dbReference type="InterPro" id="IPR036318">
    <property type="entry name" value="FAD-bd_PCMH-like_sf"/>
</dbReference>
<accession>A0A9P7ZHT1</accession>
<dbReference type="Pfam" id="PF08031">
    <property type="entry name" value="BBE"/>
    <property type="match status" value="1"/>
</dbReference>
<evidence type="ECO:0000259" key="7">
    <source>
        <dbReference type="PROSITE" id="PS51387"/>
    </source>
</evidence>
<dbReference type="OrthoDB" id="415825at2759"/>
<dbReference type="RefSeq" id="XP_046116292.1">
    <property type="nucleotide sequence ID" value="XM_046258256.1"/>
</dbReference>
<dbReference type="InterPro" id="IPR012951">
    <property type="entry name" value="BBE"/>
</dbReference>
<dbReference type="PANTHER" id="PTHR42973">
    <property type="entry name" value="BINDING OXIDOREDUCTASE, PUTATIVE (AFU_ORTHOLOGUE AFUA_1G17690)-RELATED"/>
    <property type="match status" value="1"/>
</dbReference>
<reference evidence="8" key="1">
    <citation type="journal article" date="2021" name="IMA Fungus">
        <title>Genomic characterization of three marine fungi, including Emericellopsis atlantica sp. nov. with signatures of a generalist lifestyle and marine biomass degradation.</title>
        <authorList>
            <person name="Hagestad O.C."/>
            <person name="Hou L."/>
            <person name="Andersen J.H."/>
            <person name="Hansen E.H."/>
            <person name="Altermark B."/>
            <person name="Li C."/>
            <person name="Kuhnert E."/>
            <person name="Cox R.J."/>
            <person name="Crous P.W."/>
            <person name="Spatafora J.W."/>
            <person name="Lail K."/>
            <person name="Amirebrahimi M."/>
            <person name="Lipzen A."/>
            <person name="Pangilinan J."/>
            <person name="Andreopoulos W."/>
            <person name="Hayes R.D."/>
            <person name="Ng V."/>
            <person name="Grigoriev I.V."/>
            <person name="Jackson S.A."/>
            <person name="Sutton T.D.S."/>
            <person name="Dobson A.D.W."/>
            <person name="Rama T."/>
        </authorList>
    </citation>
    <scope>NUCLEOTIDE SEQUENCE</scope>
    <source>
        <strain evidence="8">TS7</strain>
    </source>
</reference>
<evidence type="ECO:0000256" key="2">
    <source>
        <dbReference type="ARBA" id="ARBA00005466"/>
    </source>
</evidence>
<dbReference type="GeneID" id="70289159"/>
<evidence type="ECO:0000256" key="3">
    <source>
        <dbReference type="ARBA" id="ARBA00022630"/>
    </source>
</evidence>
<evidence type="ECO:0000256" key="4">
    <source>
        <dbReference type="ARBA" id="ARBA00022827"/>
    </source>
</evidence>
<evidence type="ECO:0000256" key="6">
    <source>
        <dbReference type="SAM" id="SignalP"/>
    </source>
</evidence>
<keyword evidence="9" id="KW-1185">Reference proteome</keyword>
<dbReference type="EMBL" id="MU251262">
    <property type="protein sequence ID" value="KAG9252368.1"/>
    <property type="molecule type" value="Genomic_DNA"/>
</dbReference>
<dbReference type="Pfam" id="PF01565">
    <property type="entry name" value="FAD_binding_4"/>
    <property type="match status" value="1"/>
</dbReference>
<evidence type="ECO:0000313" key="8">
    <source>
        <dbReference type="EMBL" id="KAG9252368.1"/>
    </source>
</evidence>
<evidence type="ECO:0000256" key="1">
    <source>
        <dbReference type="ARBA" id="ARBA00001974"/>
    </source>
</evidence>
<dbReference type="SUPFAM" id="SSF56176">
    <property type="entry name" value="FAD-binding/transporter-associated domain-like"/>
    <property type="match status" value="1"/>
</dbReference>
<keyword evidence="6" id="KW-0732">Signal</keyword>
<dbReference type="GO" id="GO:0071949">
    <property type="term" value="F:FAD binding"/>
    <property type="evidence" value="ECO:0007669"/>
    <property type="project" value="InterPro"/>
</dbReference>
<feature type="domain" description="FAD-binding PCMH-type" evidence="7">
    <location>
        <begin position="53"/>
        <end position="224"/>
    </location>
</feature>
<dbReference type="AlphaFoldDB" id="A0A9P7ZHT1"/>
<feature type="chain" id="PRO_5040503456" evidence="6">
    <location>
        <begin position="19"/>
        <end position="466"/>
    </location>
</feature>
<gene>
    <name evidence="8" type="ORF">F5Z01DRAFT_224699</name>
</gene>
<dbReference type="InterPro" id="IPR050416">
    <property type="entry name" value="FAD-linked_Oxidoreductase"/>
</dbReference>
<comment type="similarity">
    <text evidence="2">Belongs to the oxygen-dependent FAD-linked oxidoreductase family.</text>
</comment>
<evidence type="ECO:0000313" key="9">
    <source>
        <dbReference type="Proteomes" id="UP000887229"/>
    </source>
</evidence>
<dbReference type="InterPro" id="IPR016167">
    <property type="entry name" value="FAD-bd_PCMH_sub1"/>
</dbReference>
<protein>
    <submittedName>
        <fullName evidence="8">FAD binding domain-containing protein</fullName>
    </submittedName>
</protein>
<dbReference type="Gene3D" id="3.40.462.20">
    <property type="match status" value="1"/>
</dbReference>
<evidence type="ECO:0000256" key="5">
    <source>
        <dbReference type="ARBA" id="ARBA00023002"/>
    </source>
</evidence>
<organism evidence="8 9">
    <name type="scientific">Emericellopsis atlantica</name>
    <dbReference type="NCBI Taxonomy" id="2614577"/>
    <lineage>
        <taxon>Eukaryota</taxon>
        <taxon>Fungi</taxon>
        <taxon>Dikarya</taxon>
        <taxon>Ascomycota</taxon>
        <taxon>Pezizomycotina</taxon>
        <taxon>Sordariomycetes</taxon>
        <taxon>Hypocreomycetidae</taxon>
        <taxon>Hypocreales</taxon>
        <taxon>Bionectriaceae</taxon>
        <taxon>Emericellopsis</taxon>
    </lineage>
</organism>
<comment type="caution">
    <text evidence="8">The sequence shown here is derived from an EMBL/GenBank/DDBJ whole genome shotgun (WGS) entry which is preliminary data.</text>
</comment>
<comment type="cofactor">
    <cofactor evidence="1">
        <name>FAD</name>
        <dbReference type="ChEBI" id="CHEBI:57692"/>
    </cofactor>
</comment>